<dbReference type="EMBL" id="BDDD01006120">
    <property type="protein sequence ID" value="GAV90300.1"/>
    <property type="molecule type" value="Genomic_DNA"/>
</dbReference>
<protein>
    <submittedName>
        <fullName evidence="2">DUF4283 domain-containing protein</fullName>
    </submittedName>
</protein>
<proteinExistence type="predicted"/>
<dbReference type="AlphaFoldDB" id="A0A1Q3DCX0"/>
<keyword evidence="3" id="KW-1185">Reference proteome</keyword>
<accession>A0A1Q3DCX0</accession>
<sequence length="529" mass="56217">PPLKTFASILGSHISQPFCPLSSLPNIPPITLSPVSSSSLDGLPLISISPADFQAAAAFNNLTLLARFASCASSINTFDAHVNASWGLSQPATVGLLDHRLISIQLQDQDDLSLAWSSVSRVFNGQRFLLLRWSHDFKRRDSPLAAVWMRLPGLPLPLHNPSILKAIGDSLGRYLRSDVFTAKFKNPRAARICVELDISKPPPPAFVVAIGEVQIRQRILIESQILFCSHCHLQGHNASACRNRKGKRPSVAPFQAARSGKDTCGGPLLAGTLSPGPNNSSPTLPTDAFPTCSQGVCGNASVTPPCTKQALLRAESLPDPPLAPILASGQAHLPSSQLVGPNPTPLVPPASPPAQYLPLGLPIEASPSQALSGYLSGPGQALVHPSQPLAGLAPFASSPSAPISPSSLLGPCPSPNVLAPCPPSLGPPVLVQEFPPTFLSSLSFPVCSFDPMSIEQSLPPVWRSPSDLDHYVPPSTFCPPFFPLHNPGVSEPPFSCIPPPFYPKQTRKSTRPRKRNPKYVEDLTPEVPV</sequence>
<feature type="region of interest" description="Disordered" evidence="1">
    <location>
        <begin position="500"/>
        <end position="529"/>
    </location>
</feature>
<feature type="non-terminal residue" evidence="2">
    <location>
        <position position="1"/>
    </location>
</feature>
<feature type="compositionally biased region" description="Basic residues" evidence="1">
    <location>
        <begin position="505"/>
        <end position="517"/>
    </location>
</feature>
<gene>
    <name evidence="2" type="ORF">CFOL_v3_33709</name>
</gene>
<evidence type="ECO:0000256" key="1">
    <source>
        <dbReference type="SAM" id="MobiDB-lite"/>
    </source>
</evidence>
<dbReference type="PANTHER" id="PTHR31286">
    <property type="entry name" value="GLYCINE-RICH CELL WALL STRUCTURAL PROTEIN 1.8-LIKE"/>
    <property type="match status" value="1"/>
</dbReference>
<dbReference type="InterPro" id="IPR040256">
    <property type="entry name" value="At4g02000-like"/>
</dbReference>
<dbReference type="PANTHER" id="PTHR31286:SF99">
    <property type="entry name" value="DUF4283 DOMAIN-CONTAINING PROTEIN"/>
    <property type="match status" value="1"/>
</dbReference>
<name>A0A1Q3DCX0_CEPFO</name>
<reference evidence="3" key="1">
    <citation type="submission" date="2016-04" db="EMBL/GenBank/DDBJ databases">
        <title>Cephalotus genome sequencing.</title>
        <authorList>
            <person name="Fukushima K."/>
            <person name="Hasebe M."/>
            <person name="Fang X."/>
        </authorList>
    </citation>
    <scope>NUCLEOTIDE SEQUENCE [LARGE SCALE GENOMIC DNA]</scope>
    <source>
        <strain evidence="3">cv. St1</strain>
    </source>
</reference>
<evidence type="ECO:0000313" key="2">
    <source>
        <dbReference type="EMBL" id="GAV90300.1"/>
    </source>
</evidence>
<dbReference type="InParanoid" id="A0A1Q3DCX0"/>
<organism evidence="2 3">
    <name type="scientific">Cephalotus follicularis</name>
    <name type="common">Albany pitcher plant</name>
    <dbReference type="NCBI Taxonomy" id="3775"/>
    <lineage>
        <taxon>Eukaryota</taxon>
        <taxon>Viridiplantae</taxon>
        <taxon>Streptophyta</taxon>
        <taxon>Embryophyta</taxon>
        <taxon>Tracheophyta</taxon>
        <taxon>Spermatophyta</taxon>
        <taxon>Magnoliopsida</taxon>
        <taxon>eudicotyledons</taxon>
        <taxon>Gunneridae</taxon>
        <taxon>Pentapetalae</taxon>
        <taxon>rosids</taxon>
        <taxon>fabids</taxon>
        <taxon>Oxalidales</taxon>
        <taxon>Cephalotaceae</taxon>
        <taxon>Cephalotus</taxon>
    </lineage>
</organism>
<comment type="caution">
    <text evidence="2">The sequence shown here is derived from an EMBL/GenBank/DDBJ whole genome shotgun (WGS) entry which is preliminary data.</text>
</comment>
<evidence type="ECO:0000313" key="3">
    <source>
        <dbReference type="Proteomes" id="UP000187406"/>
    </source>
</evidence>
<dbReference type="Proteomes" id="UP000187406">
    <property type="component" value="Unassembled WGS sequence"/>
</dbReference>